<proteinExistence type="predicted"/>
<name>A0A1V6SC13_9EURO</name>
<evidence type="ECO:0000313" key="2">
    <source>
        <dbReference type="EMBL" id="OQE11438.1"/>
    </source>
</evidence>
<reference evidence="3" key="1">
    <citation type="journal article" date="2017" name="Nat. Microbiol.">
        <title>Global analysis of biosynthetic gene clusters reveals vast potential of secondary metabolite production in Penicillium species.</title>
        <authorList>
            <person name="Nielsen J.C."/>
            <person name="Grijseels S."/>
            <person name="Prigent S."/>
            <person name="Ji B."/>
            <person name="Dainat J."/>
            <person name="Nielsen K.F."/>
            <person name="Frisvad J.C."/>
            <person name="Workman M."/>
            <person name="Nielsen J."/>
        </authorList>
    </citation>
    <scope>NUCLEOTIDE SEQUENCE [LARGE SCALE GENOMIC DNA]</scope>
    <source>
        <strain evidence="3">IBT 29486</strain>
    </source>
</reference>
<evidence type="ECO:0000313" key="3">
    <source>
        <dbReference type="Proteomes" id="UP000191518"/>
    </source>
</evidence>
<feature type="region of interest" description="Disordered" evidence="1">
    <location>
        <begin position="85"/>
        <end position="127"/>
    </location>
</feature>
<comment type="caution">
    <text evidence="2">The sequence shown here is derived from an EMBL/GenBank/DDBJ whole genome shotgun (WGS) entry which is preliminary data.</text>
</comment>
<keyword evidence="3" id="KW-1185">Reference proteome</keyword>
<feature type="compositionally biased region" description="Acidic residues" evidence="1">
    <location>
        <begin position="103"/>
        <end position="117"/>
    </location>
</feature>
<evidence type="ECO:0000256" key="1">
    <source>
        <dbReference type="SAM" id="MobiDB-lite"/>
    </source>
</evidence>
<sequence>MPRGLPTAAQLWEWNEVLLLAQKFTKSKGTAPAPGPAKEKVDNIEFLLTLLDRAQMDYKLTAQNLGIQKSAYRIRLLRLQQRYGIKKVGPTGSPHNTTQSTADDTEMSDLADLEDTNTEGATEKYDA</sequence>
<dbReference type="Proteomes" id="UP000191518">
    <property type="component" value="Unassembled WGS sequence"/>
</dbReference>
<organism evidence="2 3">
    <name type="scientific">Penicillium vulpinum</name>
    <dbReference type="NCBI Taxonomy" id="29845"/>
    <lineage>
        <taxon>Eukaryota</taxon>
        <taxon>Fungi</taxon>
        <taxon>Dikarya</taxon>
        <taxon>Ascomycota</taxon>
        <taxon>Pezizomycotina</taxon>
        <taxon>Eurotiomycetes</taxon>
        <taxon>Eurotiomycetidae</taxon>
        <taxon>Eurotiales</taxon>
        <taxon>Aspergillaceae</taxon>
        <taxon>Penicillium</taxon>
    </lineage>
</organism>
<protein>
    <submittedName>
        <fullName evidence="2">Uncharacterized protein</fullName>
    </submittedName>
</protein>
<gene>
    <name evidence="2" type="ORF">PENVUL_c002G05911</name>
</gene>
<accession>A0A1V6SC13</accession>
<dbReference type="AlphaFoldDB" id="A0A1V6SC13"/>
<feature type="compositionally biased region" description="Polar residues" evidence="1">
    <location>
        <begin position="93"/>
        <end position="102"/>
    </location>
</feature>
<dbReference type="EMBL" id="MDYP01000002">
    <property type="protein sequence ID" value="OQE11438.1"/>
    <property type="molecule type" value="Genomic_DNA"/>
</dbReference>